<dbReference type="PANTHER" id="PTHR43802:SF1">
    <property type="entry name" value="IP11341P-RELATED"/>
    <property type="match status" value="1"/>
</dbReference>
<organism evidence="3 4">
    <name type="scientific">Nocardioides zeicaulis</name>
    <dbReference type="NCBI Taxonomy" id="1776857"/>
    <lineage>
        <taxon>Bacteria</taxon>
        <taxon>Bacillati</taxon>
        <taxon>Actinomycetota</taxon>
        <taxon>Actinomycetes</taxon>
        <taxon>Propionibacteriales</taxon>
        <taxon>Nocardioidaceae</taxon>
        <taxon>Nocardioides</taxon>
    </lineage>
</organism>
<accession>A0ABV6DWM9</accession>
<sequence length="272" mass="27874">MTGHDSTSNTGETRSTAPVLLDIRDGVATITLNRPEASNALDLATAHALHDAVREADANGSVAAVLVLGEGRRFCAGGDVASMVRGDDRATHLDELATAADAALVALAAIDKPVVAGVQGAVAGAGLAVMLSCDLVVAEADTKFLAAYAGVGLTPDCGLSWLLPRAVGQQRALELLLTPRTLAADEALAWGLVTEVITADETDSPTVTAAGRARALARALADGPAHAHGQARRLVRNAWAVDRTTAGRDEATTIARAVTQPAAAQLLQRFAR</sequence>
<dbReference type="PROSITE" id="PS00166">
    <property type="entry name" value="ENOYL_COA_HYDRATASE"/>
    <property type="match status" value="1"/>
</dbReference>
<dbReference type="InterPro" id="IPR018376">
    <property type="entry name" value="Enoyl-CoA_hyd/isom_CS"/>
</dbReference>
<reference evidence="3 4" key="1">
    <citation type="submission" date="2024-09" db="EMBL/GenBank/DDBJ databases">
        <authorList>
            <person name="Sun Q."/>
            <person name="Mori K."/>
        </authorList>
    </citation>
    <scope>NUCLEOTIDE SEQUENCE [LARGE SCALE GENOMIC DNA]</scope>
    <source>
        <strain evidence="3 4">CCM 8654</strain>
    </source>
</reference>
<dbReference type="RefSeq" id="WP_378516842.1">
    <property type="nucleotide sequence ID" value="NZ_CBCSDI010000003.1"/>
</dbReference>
<evidence type="ECO:0000313" key="3">
    <source>
        <dbReference type="EMBL" id="MFC0221136.1"/>
    </source>
</evidence>
<evidence type="ECO:0000313" key="4">
    <source>
        <dbReference type="Proteomes" id="UP001589698"/>
    </source>
</evidence>
<gene>
    <name evidence="3" type="ORF">ACFFJG_01480</name>
</gene>
<dbReference type="EMBL" id="JBHLXH010000001">
    <property type="protein sequence ID" value="MFC0221136.1"/>
    <property type="molecule type" value="Genomic_DNA"/>
</dbReference>
<dbReference type="InterPro" id="IPR001753">
    <property type="entry name" value="Enoyl-CoA_hydra/iso"/>
</dbReference>
<evidence type="ECO:0000256" key="1">
    <source>
        <dbReference type="ARBA" id="ARBA00005254"/>
    </source>
</evidence>
<dbReference type="SUPFAM" id="SSF52096">
    <property type="entry name" value="ClpP/crotonase"/>
    <property type="match status" value="1"/>
</dbReference>
<comment type="caution">
    <text evidence="3">The sequence shown here is derived from an EMBL/GenBank/DDBJ whole genome shotgun (WGS) entry which is preliminary data.</text>
</comment>
<dbReference type="PANTHER" id="PTHR43802">
    <property type="entry name" value="ENOYL-COA HYDRATASE"/>
    <property type="match status" value="1"/>
</dbReference>
<keyword evidence="4" id="KW-1185">Reference proteome</keyword>
<dbReference type="Proteomes" id="UP001589698">
    <property type="component" value="Unassembled WGS sequence"/>
</dbReference>
<comment type="similarity">
    <text evidence="1 2">Belongs to the enoyl-CoA hydratase/isomerase family.</text>
</comment>
<dbReference type="InterPro" id="IPR029045">
    <property type="entry name" value="ClpP/crotonase-like_dom_sf"/>
</dbReference>
<proteinExistence type="inferred from homology"/>
<dbReference type="CDD" id="cd06558">
    <property type="entry name" value="crotonase-like"/>
    <property type="match status" value="1"/>
</dbReference>
<protein>
    <submittedName>
        <fullName evidence="3">Enoyl-CoA hydratase/isomerase family protein</fullName>
    </submittedName>
</protein>
<evidence type="ECO:0000256" key="2">
    <source>
        <dbReference type="RuleBase" id="RU003707"/>
    </source>
</evidence>
<dbReference type="Pfam" id="PF00378">
    <property type="entry name" value="ECH_1"/>
    <property type="match status" value="1"/>
</dbReference>
<dbReference type="Gene3D" id="3.90.226.10">
    <property type="entry name" value="2-enoyl-CoA Hydratase, Chain A, domain 1"/>
    <property type="match status" value="1"/>
</dbReference>
<name>A0ABV6DWM9_9ACTN</name>